<sequence length="129" mass="14826">MKRLNWITGIFVFFVFLPIAFCASQKVTVEVDYGGLHQNRKVEIQWKRGITALEALQAVAKVESEYKEEYFLVTSIDNVVGRVGDKVWYYDINGKHATSFANKCILKEGDHVKWKYATDVCSRTIKKGE</sequence>
<organism evidence="2 3">
    <name type="scientific">Candidatus Brocadia fulgida</name>
    <dbReference type="NCBI Taxonomy" id="380242"/>
    <lineage>
        <taxon>Bacteria</taxon>
        <taxon>Pseudomonadati</taxon>
        <taxon>Planctomycetota</taxon>
        <taxon>Candidatus Brocadiia</taxon>
        <taxon>Candidatus Brocadiales</taxon>
        <taxon>Candidatus Brocadiaceae</taxon>
        <taxon>Candidatus Brocadia</taxon>
    </lineage>
</organism>
<evidence type="ECO:0000313" key="3">
    <source>
        <dbReference type="Proteomes" id="UP000034954"/>
    </source>
</evidence>
<name>A0A0M2UXS3_9BACT</name>
<evidence type="ECO:0000259" key="1">
    <source>
        <dbReference type="Pfam" id="PF14478"/>
    </source>
</evidence>
<proteinExistence type="predicted"/>
<dbReference type="AlphaFoldDB" id="A0A0M2UXS3"/>
<dbReference type="Gene3D" id="2.170.130.30">
    <property type="match status" value="1"/>
</dbReference>
<dbReference type="Pfam" id="PF14478">
    <property type="entry name" value="DUF4430"/>
    <property type="match status" value="1"/>
</dbReference>
<reference evidence="2 3" key="1">
    <citation type="journal article" date="2013" name="BMC Microbiol.">
        <title>Identification of the type II cytochrome c maturation pathway in anammox bacteria by comparative genomics.</title>
        <authorList>
            <person name="Ferousi C."/>
            <person name="Speth D.R."/>
            <person name="Reimann J."/>
            <person name="Op den Camp H.J."/>
            <person name="Allen J.W."/>
            <person name="Keltjens J.T."/>
            <person name="Jetten M.S."/>
        </authorList>
    </citation>
    <scope>NUCLEOTIDE SEQUENCE [LARGE SCALE GENOMIC DNA]</scope>
    <source>
        <strain evidence="2">RU1</strain>
    </source>
</reference>
<dbReference type="Proteomes" id="UP000034954">
    <property type="component" value="Unassembled WGS sequence"/>
</dbReference>
<feature type="domain" description="Transcobalamin-like C-terminal" evidence="1">
    <location>
        <begin position="50"/>
        <end position="117"/>
    </location>
</feature>
<gene>
    <name evidence="2" type="ORF">BROFUL_00635</name>
</gene>
<evidence type="ECO:0000313" key="2">
    <source>
        <dbReference type="EMBL" id="KKO20652.1"/>
    </source>
</evidence>
<protein>
    <recommendedName>
        <fullName evidence="1">Transcobalamin-like C-terminal domain-containing protein</fullName>
    </recommendedName>
</protein>
<dbReference type="EMBL" id="LAQJ01000086">
    <property type="protein sequence ID" value="KKO20652.1"/>
    <property type="molecule type" value="Genomic_DNA"/>
</dbReference>
<comment type="caution">
    <text evidence="2">The sequence shown here is derived from an EMBL/GenBank/DDBJ whole genome shotgun (WGS) entry which is preliminary data.</text>
</comment>
<keyword evidence="3" id="KW-1185">Reference proteome</keyword>
<accession>A0A0M2UXS3</accession>
<dbReference type="InterPro" id="IPR027954">
    <property type="entry name" value="Transcobalamin-like_C"/>
</dbReference>